<reference evidence="13 14" key="1">
    <citation type="journal article" date="2008" name="BMC Genomics">
        <title>Complete genome of Phenylobacterium zucineum - a novel facultative intracellular bacterium isolated from human erythroleukemia cell line K562.</title>
        <authorList>
            <person name="Luo Y."/>
            <person name="Xu X."/>
            <person name="Ding Z."/>
            <person name="Liu Z."/>
            <person name="Zhang B."/>
            <person name="Yan Z."/>
            <person name="Sun J."/>
            <person name="Hu S."/>
            <person name="Hu X."/>
        </authorList>
    </citation>
    <scope>NUCLEOTIDE SEQUENCE [LARGE SCALE GENOMIC DNA]</scope>
    <source>
        <strain evidence="13 14">HLK1</strain>
    </source>
</reference>
<name>B4RF40_PHEZH</name>
<feature type="binding site" description="type 1 copper site" evidence="10">
    <location>
        <position position="151"/>
    </location>
    <ligand>
        <name>Cu cation</name>
        <dbReference type="ChEBI" id="CHEBI:23378"/>
        <label>1</label>
    </ligand>
</feature>
<evidence type="ECO:0000256" key="8">
    <source>
        <dbReference type="ARBA" id="ARBA00023008"/>
    </source>
</evidence>
<evidence type="ECO:0000256" key="11">
    <source>
        <dbReference type="RuleBase" id="RU365025"/>
    </source>
</evidence>
<dbReference type="PANTHER" id="PTHR11709:SF394">
    <property type="entry name" value="FI03373P-RELATED"/>
    <property type="match status" value="1"/>
</dbReference>
<comment type="subunit">
    <text evidence="2 11">Homotrimer.</text>
</comment>
<comment type="cofactor">
    <cofactor evidence="11">
        <name>Cu(2+)</name>
        <dbReference type="ChEBI" id="CHEBI:29036"/>
    </cofactor>
    <text evidence="11">Binds 1 Cu(+) ion.</text>
</comment>
<evidence type="ECO:0000256" key="3">
    <source>
        <dbReference type="ARBA" id="ARBA00011882"/>
    </source>
</evidence>
<evidence type="ECO:0000256" key="7">
    <source>
        <dbReference type="ARBA" id="ARBA00023002"/>
    </source>
</evidence>
<comment type="cofactor">
    <cofactor evidence="11">
        <name>Cu(+)</name>
        <dbReference type="ChEBI" id="CHEBI:49552"/>
    </cofactor>
    <text evidence="11">Binds 1 Cu(+) ion.</text>
</comment>
<feature type="binding site" description="type 1 copper site" evidence="10">
    <location>
        <position position="160"/>
    </location>
    <ligand>
        <name>Cu cation</name>
        <dbReference type="ChEBI" id="CHEBI:23378"/>
        <label>1</label>
    </ligand>
</feature>
<dbReference type="STRING" id="450851.PHZ_c0614"/>
<dbReference type="GO" id="GO:0005507">
    <property type="term" value="F:copper ion binding"/>
    <property type="evidence" value="ECO:0007669"/>
    <property type="project" value="InterPro"/>
</dbReference>
<keyword evidence="5 10" id="KW-0479">Metal-binding</keyword>
<dbReference type="OrthoDB" id="9757546at2"/>
<sequence length="344" mass="36448">MKAFALFATAAALALTAGTATGAWAADAAQPAAVADIVRPATDLPPPITRRAPAVVKVNLVTQEVVGKIADGATFKYWTFNSKLPGPMVRVRVGDTVEVTLHNPADSMNMHNVDFHAVTGPGGGAAATLANPGETKTFSFKALQPGLYIYHCAAPMVAQHIANGMYGAILVEPEEGLPKVDREFYVVQGEIYTEEDHDAQGELTESIGKLLDEDAEFYVFNGAFKALTGEKQLEAKVGETVRIYFGVGGPNKTSSFHVIGEIFDNVYNLGSLTSPPVKDVQTVTVAPGGATVVDFKLEVPGNYVLVDHALSRVERGGAGILHVTGPENPEIFKAEANPNQDHGH</sequence>
<dbReference type="CDD" id="cd04208">
    <property type="entry name" value="CuRO_2_CuNIR"/>
    <property type="match status" value="1"/>
</dbReference>
<organism evidence="13 14">
    <name type="scientific">Phenylobacterium zucineum (strain HLK1)</name>
    <dbReference type="NCBI Taxonomy" id="450851"/>
    <lineage>
        <taxon>Bacteria</taxon>
        <taxon>Pseudomonadati</taxon>
        <taxon>Pseudomonadota</taxon>
        <taxon>Alphaproteobacteria</taxon>
        <taxon>Caulobacterales</taxon>
        <taxon>Caulobacteraceae</taxon>
        <taxon>Phenylobacterium</taxon>
    </lineage>
</organism>
<dbReference type="InterPro" id="IPR008972">
    <property type="entry name" value="Cupredoxin"/>
</dbReference>
<evidence type="ECO:0000256" key="4">
    <source>
        <dbReference type="ARBA" id="ARBA00017290"/>
    </source>
</evidence>
<feature type="binding site" description="type 1 copper site" evidence="10">
    <location>
        <position position="165"/>
    </location>
    <ligand>
        <name>Cu cation</name>
        <dbReference type="ChEBI" id="CHEBI:23378"/>
        <label>1</label>
    </ligand>
</feature>
<keyword evidence="11" id="KW-0732">Signal</keyword>
<dbReference type="InterPro" id="IPR045087">
    <property type="entry name" value="Cu-oxidase_fam"/>
</dbReference>
<dbReference type="eggNOG" id="COG2132">
    <property type="taxonomic scope" value="Bacteria"/>
</dbReference>
<feature type="binding site" description="type 1 copper site" evidence="10">
    <location>
        <position position="116"/>
    </location>
    <ligand>
        <name>Cu cation</name>
        <dbReference type="ChEBI" id="CHEBI:23378"/>
        <label>1</label>
    </ligand>
</feature>
<dbReference type="KEGG" id="pzu:PHZ_c0614"/>
<dbReference type="InterPro" id="IPR011707">
    <property type="entry name" value="Cu-oxidase-like_N"/>
</dbReference>
<dbReference type="GO" id="GO:0050421">
    <property type="term" value="F:nitrite reductase (NO-forming) activity"/>
    <property type="evidence" value="ECO:0007669"/>
    <property type="project" value="UniProtKB-EC"/>
</dbReference>
<comment type="catalytic activity">
    <reaction evidence="9 11">
        <text>nitric oxide + Fe(III)-[cytochrome c] + H2O = Fe(II)-[cytochrome c] + nitrite + 2 H(+)</text>
        <dbReference type="Rhea" id="RHEA:15233"/>
        <dbReference type="Rhea" id="RHEA-COMP:10350"/>
        <dbReference type="Rhea" id="RHEA-COMP:14399"/>
        <dbReference type="ChEBI" id="CHEBI:15377"/>
        <dbReference type="ChEBI" id="CHEBI:15378"/>
        <dbReference type="ChEBI" id="CHEBI:16301"/>
        <dbReference type="ChEBI" id="CHEBI:16480"/>
        <dbReference type="ChEBI" id="CHEBI:29033"/>
        <dbReference type="ChEBI" id="CHEBI:29034"/>
        <dbReference type="EC" id="1.7.2.1"/>
    </reaction>
</comment>
<evidence type="ECO:0000256" key="2">
    <source>
        <dbReference type="ARBA" id="ARBA00011233"/>
    </source>
</evidence>
<gene>
    <name evidence="13" type="ordered locus">PHZ_c0614</name>
</gene>
<evidence type="ECO:0000259" key="12">
    <source>
        <dbReference type="Pfam" id="PF07732"/>
    </source>
</evidence>
<dbReference type="CDD" id="cd11020">
    <property type="entry name" value="CuRO_1_CuNIR"/>
    <property type="match status" value="1"/>
</dbReference>
<comment type="similarity">
    <text evidence="1 11">Belongs to the multicopper oxidase family.</text>
</comment>
<evidence type="ECO:0000256" key="1">
    <source>
        <dbReference type="ARBA" id="ARBA00010609"/>
    </source>
</evidence>
<evidence type="ECO:0000313" key="13">
    <source>
        <dbReference type="EMBL" id="ACG77028.1"/>
    </source>
</evidence>
<dbReference type="NCBIfam" id="TIGR02376">
    <property type="entry name" value="Cu_nitrite_red"/>
    <property type="match status" value="1"/>
</dbReference>
<feature type="binding site" description="type 1 copper site" evidence="10">
    <location>
        <position position="308"/>
    </location>
    <ligand>
        <name>Cu cation</name>
        <dbReference type="ChEBI" id="CHEBI:23378"/>
        <label>1</label>
    </ligand>
</feature>
<dbReference type="Proteomes" id="UP000001868">
    <property type="component" value="Chromosome"/>
</dbReference>
<feature type="binding site" description="type 1 copper site" evidence="10">
    <location>
        <position position="111"/>
    </location>
    <ligand>
        <name>Cu cation</name>
        <dbReference type="ChEBI" id="CHEBI:23378"/>
        <label>1</label>
    </ligand>
</feature>
<feature type="chain" id="PRO_5015217302" description="Copper-containing nitrite reductase" evidence="11">
    <location>
        <begin position="26"/>
        <end position="344"/>
    </location>
</feature>
<accession>B4RF40</accession>
<evidence type="ECO:0000256" key="6">
    <source>
        <dbReference type="ARBA" id="ARBA00022737"/>
    </source>
</evidence>
<keyword evidence="6" id="KW-0677">Repeat</keyword>
<dbReference type="SUPFAM" id="SSF49503">
    <property type="entry name" value="Cupredoxins"/>
    <property type="match status" value="2"/>
</dbReference>
<dbReference type="EC" id="1.7.2.1" evidence="3 11"/>
<keyword evidence="7 11" id="KW-0560">Oxidoreductase</keyword>
<proteinExistence type="inferred from homology"/>
<dbReference type="InterPro" id="IPR001287">
    <property type="entry name" value="NO2-reductase_Cu"/>
</dbReference>
<feature type="binding site" description="type 1 copper site" evidence="10">
    <location>
        <position position="152"/>
    </location>
    <ligand>
        <name>Cu cation</name>
        <dbReference type="ChEBI" id="CHEBI:23378"/>
        <label>1</label>
    </ligand>
</feature>
<dbReference type="AlphaFoldDB" id="B4RF40"/>
<dbReference type="PRINTS" id="PR00695">
    <property type="entry name" value="CUNO2RDTASE"/>
</dbReference>
<dbReference type="EMBL" id="CP000747">
    <property type="protein sequence ID" value="ACG77028.1"/>
    <property type="molecule type" value="Genomic_DNA"/>
</dbReference>
<keyword evidence="14" id="KW-1185">Reference proteome</keyword>
<evidence type="ECO:0000256" key="9">
    <source>
        <dbReference type="ARBA" id="ARBA00049340"/>
    </source>
</evidence>
<feature type="signal peptide" evidence="11">
    <location>
        <begin position="1"/>
        <end position="25"/>
    </location>
</feature>
<dbReference type="Gene3D" id="2.60.40.420">
    <property type="entry name" value="Cupredoxins - blue copper proteins"/>
    <property type="match status" value="2"/>
</dbReference>
<dbReference type="FunFam" id="2.60.40.420:FF:000093">
    <property type="entry name" value="Copper-containing nitrite reductase"/>
    <property type="match status" value="1"/>
</dbReference>
<evidence type="ECO:0000256" key="10">
    <source>
        <dbReference type="PIRSR" id="PIRSR601287-1"/>
    </source>
</evidence>
<evidence type="ECO:0000313" key="14">
    <source>
        <dbReference type="Proteomes" id="UP000001868"/>
    </source>
</evidence>
<dbReference type="PANTHER" id="PTHR11709">
    <property type="entry name" value="MULTI-COPPER OXIDASE"/>
    <property type="match status" value="1"/>
</dbReference>
<evidence type="ECO:0000256" key="5">
    <source>
        <dbReference type="ARBA" id="ARBA00022723"/>
    </source>
</evidence>
<dbReference type="RefSeq" id="WP_012521176.1">
    <property type="nucleotide sequence ID" value="NC_011144.1"/>
</dbReference>
<feature type="domain" description="Plastocyanin-like" evidence="12">
    <location>
        <begin position="70"/>
        <end position="175"/>
    </location>
</feature>
<dbReference type="Pfam" id="PF07732">
    <property type="entry name" value="Cu-oxidase_3"/>
    <property type="match status" value="1"/>
</dbReference>
<dbReference type="HOGENOM" id="CLU_031740_1_1_5"/>
<keyword evidence="8 10" id="KW-0186">Copper</keyword>
<protein>
    <recommendedName>
        <fullName evidence="4 11">Copper-containing nitrite reductase</fullName>
        <ecNumber evidence="3 11">1.7.2.1</ecNumber>
    </recommendedName>
</protein>